<keyword evidence="2" id="KW-1185">Reference proteome</keyword>
<protein>
    <submittedName>
        <fullName evidence="1">Uncharacterized protein</fullName>
    </submittedName>
</protein>
<dbReference type="Gene3D" id="1.25.10.90">
    <property type="match status" value="1"/>
</dbReference>
<name>A0A1B2HPH1_9PSEU</name>
<organism evidence="1 2">
    <name type="scientific">Lentzea guizhouensis</name>
    <dbReference type="NCBI Taxonomy" id="1586287"/>
    <lineage>
        <taxon>Bacteria</taxon>
        <taxon>Bacillati</taxon>
        <taxon>Actinomycetota</taxon>
        <taxon>Actinomycetes</taxon>
        <taxon>Pseudonocardiales</taxon>
        <taxon>Pseudonocardiaceae</taxon>
        <taxon>Lentzea</taxon>
    </lineage>
</organism>
<sequence>MIGVRMGTVFEIAKTATAMPLARHDRIDSWDMVDRAAPHVVGRYLLDKPRDPLFELGRSANVYERRTSITAPLYWARYGQPAQLADLFALAEQLVPDGDELVSKPVGIALKHAGTLDQDALLSFWTRMPGGCGGRRSGMPWRSCRRWCGSGTCGDRPRSRSSGVTGQGVRARCPPNRVIHDLGG</sequence>
<reference evidence="1 2" key="1">
    <citation type="submission" date="2016-07" db="EMBL/GenBank/DDBJ databases">
        <title>Complete genome sequence of the Lentzea guizhouensis DHS C013.</title>
        <authorList>
            <person name="Cao C."/>
        </authorList>
    </citation>
    <scope>NUCLEOTIDE SEQUENCE [LARGE SCALE GENOMIC DNA]</scope>
    <source>
        <strain evidence="1 2">DHS C013</strain>
    </source>
</reference>
<dbReference type="STRING" id="1586287.BBK82_29635"/>
<dbReference type="InterPro" id="IPR014825">
    <property type="entry name" value="DNA_alkylation"/>
</dbReference>
<dbReference type="Proteomes" id="UP000093053">
    <property type="component" value="Chromosome"/>
</dbReference>
<evidence type="ECO:0000313" key="1">
    <source>
        <dbReference type="EMBL" id="ANZ39591.1"/>
    </source>
</evidence>
<dbReference type="SUPFAM" id="SSF48371">
    <property type="entry name" value="ARM repeat"/>
    <property type="match status" value="1"/>
</dbReference>
<proteinExistence type="predicted"/>
<gene>
    <name evidence="1" type="ORF">BBK82_29635</name>
</gene>
<dbReference type="Pfam" id="PF08713">
    <property type="entry name" value="DNA_alkylation"/>
    <property type="match status" value="1"/>
</dbReference>
<accession>A0A1B2HPH1</accession>
<dbReference type="EMBL" id="CP016793">
    <property type="protein sequence ID" value="ANZ39591.1"/>
    <property type="molecule type" value="Genomic_DNA"/>
</dbReference>
<evidence type="ECO:0000313" key="2">
    <source>
        <dbReference type="Proteomes" id="UP000093053"/>
    </source>
</evidence>
<dbReference type="OrthoDB" id="9775346at2"/>
<dbReference type="KEGG" id="led:BBK82_29635"/>
<dbReference type="RefSeq" id="WP_065917932.1">
    <property type="nucleotide sequence ID" value="NZ_CP016793.1"/>
</dbReference>
<dbReference type="InterPro" id="IPR016024">
    <property type="entry name" value="ARM-type_fold"/>
</dbReference>
<dbReference type="AlphaFoldDB" id="A0A1B2HPH1"/>